<feature type="transmembrane region" description="Helical" evidence="2">
    <location>
        <begin position="82"/>
        <end position="104"/>
    </location>
</feature>
<proteinExistence type="predicted"/>
<comment type="caution">
    <text evidence="4">The sequence shown here is derived from an EMBL/GenBank/DDBJ whole genome shotgun (WGS) entry which is preliminary data.</text>
</comment>
<dbReference type="AlphaFoldDB" id="A0A7C9J1V8"/>
<evidence type="ECO:0000313" key="5">
    <source>
        <dbReference type="Proteomes" id="UP000480570"/>
    </source>
</evidence>
<dbReference type="InterPro" id="IPR026870">
    <property type="entry name" value="Zinc_ribbon_dom"/>
</dbReference>
<feature type="region of interest" description="Disordered" evidence="1">
    <location>
        <begin position="38"/>
        <end position="75"/>
    </location>
</feature>
<dbReference type="Pfam" id="PF13240">
    <property type="entry name" value="Zn_Ribbon_1"/>
    <property type="match status" value="1"/>
</dbReference>
<dbReference type="Proteomes" id="UP000480570">
    <property type="component" value="Unassembled WGS sequence"/>
</dbReference>
<dbReference type="EMBL" id="WEZT01000018">
    <property type="protein sequence ID" value="MYV05915.1"/>
    <property type="molecule type" value="Genomic_DNA"/>
</dbReference>
<evidence type="ECO:0000256" key="2">
    <source>
        <dbReference type="SAM" id="Phobius"/>
    </source>
</evidence>
<evidence type="ECO:0000256" key="1">
    <source>
        <dbReference type="SAM" id="MobiDB-lite"/>
    </source>
</evidence>
<gene>
    <name evidence="4" type="ORF">GB992_08715</name>
</gene>
<accession>A0A7C9J1V8</accession>
<evidence type="ECO:0000313" key="4">
    <source>
        <dbReference type="EMBL" id="MYV05915.1"/>
    </source>
</evidence>
<keyword evidence="2" id="KW-0812">Transmembrane</keyword>
<feature type="compositionally biased region" description="Polar residues" evidence="1">
    <location>
        <begin position="46"/>
        <end position="58"/>
    </location>
</feature>
<protein>
    <submittedName>
        <fullName evidence="4">Zinc-ribbon domain-containing protein</fullName>
    </submittedName>
</protein>
<sequence length="303" mass="34013">MDDKVFCSNCGKQISRTTKFCPYCGAANREYASSANSVAAAPSNNGTDVQQATMSQGLATQQQATKQTRKPRRHGKLTSGKLVALIVGLIVLIGAGVFGAKQYYGNRYDIYSMPHDYDAAPESYTLKFIPKTYIQINDHFINMVTVEVPSDNNNQIFLVSSRIPIHKKGSQLQLDYNDGQYLTKLYWPEQFASIQKGLPKNDKAEINLIKSLGVSDKSAAGVTFKGKVETMGWSQNFKGQKNFNSRQQIVHYFYGTKHLRLLDIHKPSFDFDAAISSKKVKTMPNGAKFNQEVRRIENMHYLN</sequence>
<keyword evidence="2" id="KW-0472">Membrane</keyword>
<feature type="domain" description="Zinc-ribbon" evidence="3">
    <location>
        <begin position="6"/>
        <end position="27"/>
    </location>
</feature>
<keyword evidence="2" id="KW-1133">Transmembrane helix</keyword>
<organism evidence="4 5">
    <name type="scientific">Furfurilactobacillus rossiae</name>
    <dbReference type="NCBI Taxonomy" id="231049"/>
    <lineage>
        <taxon>Bacteria</taxon>
        <taxon>Bacillati</taxon>
        <taxon>Bacillota</taxon>
        <taxon>Bacilli</taxon>
        <taxon>Lactobacillales</taxon>
        <taxon>Lactobacillaceae</taxon>
        <taxon>Furfurilactobacillus</taxon>
    </lineage>
</organism>
<reference evidence="4 5" key="1">
    <citation type="journal article" date="2019" name="Appl. Environ. Microbiol.">
        <title>Genetic determinants of hydroxycinnamic acid metabolism in heterofermentative lactobacilli.</title>
        <authorList>
            <person name="Gaur G."/>
            <person name="Oh J.H."/>
            <person name="Filannino P."/>
            <person name="Gobbetti M."/>
            <person name="van Pijkeren J.P."/>
            <person name="Ganzle M.G."/>
        </authorList>
    </citation>
    <scope>NUCLEOTIDE SEQUENCE [LARGE SCALE GENOMIC DNA]</scope>
    <source>
        <strain evidence="4 5">FUA3583</strain>
    </source>
</reference>
<name>A0A7C9J1V8_9LACO</name>
<evidence type="ECO:0000259" key="3">
    <source>
        <dbReference type="Pfam" id="PF13240"/>
    </source>
</evidence>